<evidence type="ECO:0000313" key="2">
    <source>
        <dbReference type="EMBL" id="ERG94183.1"/>
    </source>
</evidence>
<evidence type="ECO:0000313" key="3">
    <source>
        <dbReference type="Proteomes" id="UP000030710"/>
    </source>
</evidence>
<feature type="non-terminal residue" evidence="2">
    <location>
        <position position="77"/>
    </location>
</feature>
<gene>
    <name evidence="2" type="ORF">J07HQW2_00617</name>
</gene>
<feature type="region of interest" description="Disordered" evidence="1">
    <location>
        <begin position="1"/>
        <end position="30"/>
    </location>
</feature>
<organism evidence="2 3">
    <name type="scientific">Haloquadratum walsbyi J07HQW2</name>
    <dbReference type="NCBI Taxonomy" id="1238425"/>
    <lineage>
        <taxon>Archaea</taxon>
        <taxon>Methanobacteriati</taxon>
        <taxon>Methanobacteriota</taxon>
        <taxon>Stenosarchaea group</taxon>
        <taxon>Halobacteria</taxon>
        <taxon>Halobacteriales</taxon>
        <taxon>Haloferacaceae</taxon>
        <taxon>Haloquadratum</taxon>
    </lineage>
</organism>
<dbReference type="HOGENOM" id="CLU_2660054_0_0_2"/>
<reference evidence="2 3" key="1">
    <citation type="journal article" date="2013" name="PLoS ONE">
        <title>Assembly-driven community genomics of a hypersaline microbial ecosystem.</title>
        <authorList>
            <person name="Podell S."/>
            <person name="Ugalde J.A."/>
            <person name="Narasingarao P."/>
            <person name="Banfield J.F."/>
            <person name="Heidelberg K.B."/>
            <person name="Allen E.E."/>
        </authorList>
    </citation>
    <scope>NUCLEOTIDE SEQUENCE [LARGE SCALE GENOMIC DNA]</scope>
    <source>
        <strain evidence="3">J07HQW2</strain>
    </source>
</reference>
<protein>
    <submittedName>
        <fullName evidence="2">Uncharacterized protein</fullName>
    </submittedName>
</protein>
<proteinExistence type="predicted"/>
<accession>U1NBX9</accession>
<sequence length="77" mass="8954">MNRGCQRISLNRKHNPPDWNGIRTGIQDSPTPRIQHWRNLTLARSRCLLDSAFATRLLSSHRLDRNHTENARHTEAS</sequence>
<name>U1NBX9_9EURY</name>
<dbReference type="Proteomes" id="UP000030710">
    <property type="component" value="Unassembled WGS sequence"/>
</dbReference>
<evidence type="ECO:0000256" key="1">
    <source>
        <dbReference type="SAM" id="MobiDB-lite"/>
    </source>
</evidence>
<dbReference type="EMBL" id="KE356561">
    <property type="protein sequence ID" value="ERG94183.1"/>
    <property type="molecule type" value="Genomic_DNA"/>
</dbReference>
<dbReference type="AlphaFoldDB" id="U1NBX9"/>